<dbReference type="EC" id="1.1.1.95" evidence="10"/>
<evidence type="ECO:0000313" key="12">
    <source>
        <dbReference type="EMBL" id="GAA4792668.1"/>
    </source>
</evidence>
<dbReference type="InterPro" id="IPR006140">
    <property type="entry name" value="D-isomer_DH_NAD-bd"/>
</dbReference>
<accession>A0ABP9BCH3</accession>
<dbReference type="EMBL" id="BAABJE010000007">
    <property type="protein sequence ID" value="GAA4792668.1"/>
    <property type="molecule type" value="Genomic_DNA"/>
</dbReference>
<dbReference type="Gene3D" id="3.40.50.720">
    <property type="entry name" value="NAD(P)-binding Rossmann-like Domain"/>
    <property type="match status" value="2"/>
</dbReference>
<dbReference type="PANTHER" id="PTHR42789">
    <property type="entry name" value="D-ISOMER SPECIFIC 2-HYDROXYACID DEHYDROGENASE FAMILY PROTEIN (AFU_ORTHOLOGUE AFUA_6G10090)"/>
    <property type="match status" value="1"/>
</dbReference>
<evidence type="ECO:0000313" key="13">
    <source>
        <dbReference type="Proteomes" id="UP001499959"/>
    </source>
</evidence>
<keyword evidence="10" id="KW-0028">Amino-acid biosynthesis</keyword>
<organism evidence="12 13">
    <name type="scientific">Lysobacter hankyongensis</name>
    <dbReference type="NCBI Taxonomy" id="1176535"/>
    <lineage>
        <taxon>Bacteria</taxon>
        <taxon>Pseudomonadati</taxon>
        <taxon>Pseudomonadota</taxon>
        <taxon>Gammaproteobacteria</taxon>
        <taxon>Lysobacterales</taxon>
        <taxon>Lysobacteraceae</taxon>
        <taxon>Lysobacter</taxon>
    </lineage>
</organism>
<comment type="catalytic activity">
    <reaction evidence="9 10">
        <text>(2R)-3-phosphoglycerate + NAD(+) = 3-phosphooxypyruvate + NADH + H(+)</text>
        <dbReference type="Rhea" id="RHEA:12641"/>
        <dbReference type="ChEBI" id="CHEBI:15378"/>
        <dbReference type="ChEBI" id="CHEBI:18110"/>
        <dbReference type="ChEBI" id="CHEBI:57540"/>
        <dbReference type="ChEBI" id="CHEBI:57945"/>
        <dbReference type="ChEBI" id="CHEBI:58272"/>
        <dbReference type="EC" id="1.1.1.95"/>
    </reaction>
</comment>
<dbReference type="SUPFAM" id="SSF143548">
    <property type="entry name" value="Serine metabolism enzymes domain"/>
    <property type="match status" value="1"/>
</dbReference>
<keyword evidence="13" id="KW-1185">Reference proteome</keyword>
<evidence type="ECO:0000256" key="6">
    <source>
        <dbReference type="ARBA" id="ARBA00023027"/>
    </source>
</evidence>
<evidence type="ECO:0000256" key="9">
    <source>
        <dbReference type="ARBA" id="ARBA00048731"/>
    </source>
</evidence>
<dbReference type="CDD" id="cd12173">
    <property type="entry name" value="PGDH_4"/>
    <property type="match status" value="1"/>
</dbReference>
<dbReference type="CDD" id="cd04902">
    <property type="entry name" value="ACT_3PGDH-xct"/>
    <property type="match status" value="1"/>
</dbReference>
<dbReference type="InterPro" id="IPR045865">
    <property type="entry name" value="ACT-like_dom_sf"/>
</dbReference>
<evidence type="ECO:0000256" key="8">
    <source>
        <dbReference type="ARBA" id="ARBA00048126"/>
    </source>
</evidence>
<dbReference type="PROSITE" id="PS00670">
    <property type="entry name" value="D_2_HYDROXYACID_DH_2"/>
    <property type="match status" value="1"/>
</dbReference>
<keyword evidence="7 10" id="KW-0718">Serine biosynthesis</keyword>
<evidence type="ECO:0000256" key="1">
    <source>
        <dbReference type="ARBA" id="ARBA00003800"/>
    </source>
</evidence>
<evidence type="ECO:0000259" key="11">
    <source>
        <dbReference type="PROSITE" id="PS51671"/>
    </source>
</evidence>
<proteinExistence type="inferred from homology"/>
<name>A0ABP9BCH3_9GAMM</name>
<feature type="domain" description="ACT" evidence="11">
    <location>
        <begin position="456"/>
        <end position="525"/>
    </location>
</feature>
<dbReference type="InterPro" id="IPR029009">
    <property type="entry name" value="ASB_dom_sf"/>
</dbReference>
<dbReference type="Gene3D" id="3.30.1330.90">
    <property type="entry name" value="D-3-phosphoglycerate dehydrogenase, domain 3"/>
    <property type="match status" value="1"/>
</dbReference>
<dbReference type="RefSeq" id="WP_345302950.1">
    <property type="nucleotide sequence ID" value="NZ_BAABJE010000007.1"/>
</dbReference>
<dbReference type="SUPFAM" id="SSF52283">
    <property type="entry name" value="Formate/glycerate dehydrogenase catalytic domain-like"/>
    <property type="match status" value="1"/>
</dbReference>
<dbReference type="Pfam" id="PF00389">
    <property type="entry name" value="2-Hacid_dh"/>
    <property type="match status" value="1"/>
</dbReference>
<dbReference type="SUPFAM" id="SSF51735">
    <property type="entry name" value="NAD(P)-binding Rossmann-fold domains"/>
    <property type="match status" value="1"/>
</dbReference>
<evidence type="ECO:0000256" key="2">
    <source>
        <dbReference type="ARBA" id="ARBA00005216"/>
    </source>
</evidence>
<dbReference type="PROSITE" id="PS00671">
    <property type="entry name" value="D_2_HYDROXYACID_DH_3"/>
    <property type="match status" value="1"/>
</dbReference>
<dbReference type="InterPro" id="IPR002912">
    <property type="entry name" value="ACT_dom"/>
</dbReference>
<dbReference type="InterPro" id="IPR036291">
    <property type="entry name" value="NAD(P)-bd_dom_sf"/>
</dbReference>
<dbReference type="Pfam" id="PF02826">
    <property type="entry name" value="2-Hacid_dh_C"/>
    <property type="match status" value="1"/>
</dbReference>
<comment type="similarity">
    <text evidence="3 10">Belongs to the D-isomer specific 2-hydroxyacid dehydrogenase family.</text>
</comment>
<keyword evidence="5 10" id="KW-0560">Oxidoreductase</keyword>
<dbReference type="InterPro" id="IPR045626">
    <property type="entry name" value="PGDH_ASB_dom"/>
</dbReference>
<reference evidence="13" key="1">
    <citation type="journal article" date="2019" name="Int. J. Syst. Evol. Microbiol.">
        <title>The Global Catalogue of Microorganisms (GCM) 10K type strain sequencing project: providing services to taxonomists for standard genome sequencing and annotation.</title>
        <authorList>
            <consortium name="The Broad Institute Genomics Platform"/>
            <consortium name="The Broad Institute Genome Sequencing Center for Infectious Disease"/>
            <person name="Wu L."/>
            <person name="Ma J."/>
        </authorList>
    </citation>
    <scope>NUCLEOTIDE SEQUENCE [LARGE SCALE GENOMIC DNA]</scope>
    <source>
        <strain evidence="13">JCM 18204</strain>
    </source>
</reference>
<dbReference type="PROSITE" id="PS51671">
    <property type="entry name" value="ACT"/>
    <property type="match status" value="1"/>
</dbReference>
<evidence type="ECO:0000256" key="3">
    <source>
        <dbReference type="ARBA" id="ARBA00005854"/>
    </source>
</evidence>
<dbReference type="NCBIfam" id="TIGR01327">
    <property type="entry name" value="PGDH"/>
    <property type="match status" value="1"/>
</dbReference>
<dbReference type="InterPro" id="IPR006139">
    <property type="entry name" value="D-isomer_2_OHA_DH_cat_dom"/>
</dbReference>
<gene>
    <name evidence="12" type="primary">serA</name>
    <name evidence="12" type="ORF">GCM10023307_17620</name>
</gene>
<comment type="caution">
    <text evidence="12">The sequence shown here is derived from an EMBL/GenBank/DDBJ whole genome shotgun (WGS) entry which is preliminary data.</text>
</comment>
<sequence>MKVLACDGIHEDGLAMFRDAGWTVEISDPIKDPAKLAAALDGVDALLVRSATQITAEAIEAAKQLKVIGRAGAGVDTIDVDAATARGIAVMNAPDGNTLAAAEHAISLLFSLARHVPKADAGMKAGQWPKAGLTGFELEGKRLGVIGLGRIGSTVARKAQGIGMDVAAYDPFLPASAAGKGSVALKTLDELLAWADIVTLHIPRTKDTTNIIGEAQMRAMKKGAYLINAARGGLIDEDALLRQLDAGHLAGAALDTFATEPLQADSPLRAHPKLILTPHLGASTSEAQQAVSTILAKQIIDFAATGAVAGCVNLPPLTAEAAREVGPWMPLMSSLGRLAVRLVRAPTRLEITYAGRTDALDTRPLTRLLVAALLGTASGRVTPVNALQEAAARGLTVAETVGGDGDGFDRLLKVRVVGDNGSGNIRTREIEATLHRGPRVVRLDGVEIEFDPLAHVLLMRNEDRPGMIGQVGSQLGTAGVNIVNFALGAAGDGQARAAITVDKPLSDEQIATLKSVPGILSLQQV</sequence>
<dbReference type="PANTHER" id="PTHR42789:SF1">
    <property type="entry name" value="D-ISOMER SPECIFIC 2-HYDROXYACID DEHYDROGENASE FAMILY PROTEIN (AFU_ORTHOLOGUE AFUA_6G10090)"/>
    <property type="match status" value="1"/>
</dbReference>
<dbReference type="InterPro" id="IPR006236">
    <property type="entry name" value="PGDH"/>
</dbReference>
<protein>
    <recommendedName>
        <fullName evidence="4 10">D-3-phosphoglycerate dehydrogenase</fullName>
        <ecNumber evidence="10">1.1.1.95</ecNumber>
    </recommendedName>
</protein>
<dbReference type="Pfam" id="PF19304">
    <property type="entry name" value="PGDH_inter"/>
    <property type="match status" value="1"/>
</dbReference>
<evidence type="ECO:0000256" key="4">
    <source>
        <dbReference type="ARBA" id="ARBA00021582"/>
    </source>
</evidence>
<dbReference type="SUPFAM" id="SSF55021">
    <property type="entry name" value="ACT-like"/>
    <property type="match status" value="1"/>
</dbReference>
<dbReference type="Proteomes" id="UP001499959">
    <property type="component" value="Unassembled WGS sequence"/>
</dbReference>
<dbReference type="InterPro" id="IPR029753">
    <property type="entry name" value="D-isomer_DH_CS"/>
</dbReference>
<evidence type="ECO:0000256" key="5">
    <source>
        <dbReference type="ARBA" id="ARBA00023002"/>
    </source>
</evidence>
<evidence type="ECO:0000256" key="7">
    <source>
        <dbReference type="ARBA" id="ARBA00023299"/>
    </source>
</evidence>
<comment type="pathway">
    <text evidence="2 10">Amino-acid biosynthesis; L-serine biosynthesis; L-serine from 3-phospho-D-glycerate: step 1/3.</text>
</comment>
<dbReference type="InterPro" id="IPR050857">
    <property type="entry name" value="D-2-hydroxyacid_DH"/>
</dbReference>
<comment type="function">
    <text evidence="1">Catalyzes the reversible oxidation of 3-phospho-D-glycerate to 3-phosphonooxypyruvate, the first step of the phosphorylated L-serine biosynthesis pathway. Also catalyzes the reversible oxidation of 2-hydroxyglutarate to 2-oxoglutarate.</text>
</comment>
<dbReference type="Gene3D" id="3.30.70.260">
    <property type="match status" value="1"/>
</dbReference>
<comment type="catalytic activity">
    <reaction evidence="8">
        <text>(R)-2-hydroxyglutarate + NAD(+) = 2-oxoglutarate + NADH + H(+)</text>
        <dbReference type="Rhea" id="RHEA:49612"/>
        <dbReference type="ChEBI" id="CHEBI:15378"/>
        <dbReference type="ChEBI" id="CHEBI:15801"/>
        <dbReference type="ChEBI" id="CHEBI:16810"/>
        <dbReference type="ChEBI" id="CHEBI:57540"/>
        <dbReference type="ChEBI" id="CHEBI:57945"/>
        <dbReference type="EC" id="1.1.1.399"/>
    </reaction>
</comment>
<keyword evidence="6 10" id="KW-0520">NAD</keyword>
<evidence type="ECO:0000256" key="10">
    <source>
        <dbReference type="RuleBase" id="RU363003"/>
    </source>
</evidence>